<evidence type="ECO:0000313" key="2">
    <source>
        <dbReference type="EMBL" id="KAF7321231.1"/>
    </source>
</evidence>
<dbReference type="EMBL" id="JACAZE010000002">
    <property type="protein sequence ID" value="KAF7321231.1"/>
    <property type="molecule type" value="Genomic_DNA"/>
</dbReference>
<keyword evidence="3" id="KW-1185">Reference proteome</keyword>
<accession>A0A8H6TQ07</accession>
<dbReference type="Proteomes" id="UP000613580">
    <property type="component" value="Unassembled WGS sequence"/>
</dbReference>
<comment type="caution">
    <text evidence="2">The sequence shown here is derived from an EMBL/GenBank/DDBJ whole genome shotgun (WGS) entry which is preliminary data.</text>
</comment>
<dbReference type="AlphaFoldDB" id="A0A8H6TQ07"/>
<organism evidence="2 3">
    <name type="scientific">Mycena chlorophos</name>
    <name type="common">Agaric fungus</name>
    <name type="synonym">Agaricus chlorophos</name>
    <dbReference type="NCBI Taxonomy" id="658473"/>
    <lineage>
        <taxon>Eukaryota</taxon>
        <taxon>Fungi</taxon>
        <taxon>Dikarya</taxon>
        <taxon>Basidiomycota</taxon>
        <taxon>Agaricomycotina</taxon>
        <taxon>Agaricomycetes</taxon>
        <taxon>Agaricomycetidae</taxon>
        <taxon>Agaricales</taxon>
        <taxon>Marasmiineae</taxon>
        <taxon>Mycenaceae</taxon>
        <taxon>Mycena</taxon>
    </lineage>
</organism>
<protein>
    <submittedName>
        <fullName evidence="2">Uncharacterized protein</fullName>
    </submittedName>
</protein>
<sequence length="170" mass="17853">MPRRVAAPATALVSSPYPYGSTSKLIPAQPRSGSQRPRAADELALPVSVAVSCPVHVSASLDEPLYPGGRHRRHGGQRDGFGGRVRSRVAAAMKLATQLLPAKKNQGKSALTVGSTEDARGNEVLLAISPSRRSSGEQAPTLIMREFALALSQGAPTAYRLPAPSRSKPP</sequence>
<gene>
    <name evidence="2" type="ORF">HMN09_00212100</name>
</gene>
<name>A0A8H6TQ07_MYCCL</name>
<reference evidence="2" key="1">
    <citation type="submission" date="2020-05" db="EMBL/GenBank/DDBJ databases">
        <title>Mycena genomes resolve the evolution of fungal bioluminescence.</title>
        <authorList>
            <person name="Tsai I.J."/>
        </authorList>
    </citation>
    <scope>NUCLEOTIDE SEQUENCE</scope>
    <source>
        <strain evidence="2">110903Hualien_Pintung</strain>
    </source>
</reference>
<feature type="region of interest" description="Disordered" evidence="1">
    <location>
        <begin position="61"/>
        <end position="85"/>
    </location>
</feature>
<feature type="region of interest" description="Disordered" evidence="1">
    <location>
        <begin position="1"/>
        <end position="41"/>
    </location>
</feature>
<evidence type="ECO:0000256" key="1">
    <source>
        <dbReference type="SAM" id="MobiDB-lite"/>
    </source>
</evidence>
<evidence type="ECO:0000313" key="3">
    <source>
        <dbReference type="Proteomes" id="UP000613580"/>
    </source>
</evidence>
<proteinExistence type="predicted"/>